<organism evidence="2">
    <name type="scientific">marine sediment metagenome</name>
    <dbReference type="NCBI Taxonomy" id="412755"/>
    <lineage>
        <taxon>unclassified sequences</taxon>
        <taxon>metagenomes</taxon>
        <taxon>ecological metagenomes</taxon>
    </lineage>
</organism>
<name>A0A0F9CWR2_9ZZZZ</name>
<gene>
    <name evidence="2" type="ORF">LCGC14_2617540</name>
</gene>
<protein>
    <submittedName>
        <fullName evidence="2">Uncharacterized protein</fullName>
    </submittedName>
</protein>
<dbReference type="EMBL" id="LAZR01044586">
    <property type="protein sequence ID" value="KKL04288.1"/>
    <property type="molecule type" value="Genomic_DNA"/>
</dbReference>
<evidence type="ECO:0000313" key="2">
    <source>
        <dbReference type="EMBL" id="KKL04288.1"/>
    </source>
</evidence>
<sequence>ATAGTLTIEARDSLLKSVTERKPNELFKELSAPPEGGNTPVDQSGQFKGMGGDAKDIALDNAVKAFQASDRGKGMDYPVALKIVMSEQNLDLGRAPKETQA</sequence>
<feature type="region of interest" description="Disordered" evidence="1">
    <location>
        <begin position="28"/>
        <end position="52"/>
    </location>
</feature>
<reference evidence="2" key="1">
    <citation type="journal article" date="2015" name="Nature">
        <title>Complex archaea that bridge the gap between prokaryotes and eukaryotes.</title>
        <authorList>
            <person name="Spang A."/>
            <person name="Saw J.H."/>
            <person name="Jorgensen S.L."/>
            <person name="Zaremba-Niedzwiedzka K."/>
            <person name="Martijn J."/>
            <person name="Lind A.E."/>
            <person name="van Eijk R."/>
            <person name="Schleper C."/>
            <person name="Guy L."/>
            <person name="Ettema T.J."/>
        </authorList>
    </citation>
    <scope>NUCLEOTIDE SEQUENCE</scope>
</reference>
<feature type="non-terminal residue" evidence="2">
    <location>
        <position position="1"/>
    </location>
</feature>
<comment type="caution">
    <text evidence="2">The sequence shown here is derived from an EMBL/GenBank/DDBJ whole genome shotgun (WGS) entry which is preliminary data.</text>
</comment>
<accession>A0A0F9CWR2</accession>
<proteinExistence type="predicted"/>
<evidence type="ECO:0000256" key="1">
    <source>
        <dbReference type="SAM" id="MobiDB-lite"/>
    </source>
</evidence>
<dbReference type="AlphaFoldDB" id="A0A0F9CWR2"/>